<dbReference type="NCBIfam" id="TIGR01726">
    <property type="entry name" value="HEQRo_perm_3TM"/>
    <property type="match status" value="2"/>
</dbReference>
<dbReference type="InterPro" id="IPR010065">
    <property type="entry name" value="AA_ABC_transptr_permease_3TM"/>
</dbReference>
<keyword evidence="8 14" id="KW-1133">Transmembrane helix</keyword>
<sequence>MTIALSICAWIIAFLVGSFFGILRTVPNRFLSGLGTLYVELFRNVPLIVQFFTWYLVIPELLPEKIGMWFKAELDPNIQFFLSSMLCLGLFTAARVCEQVRAAIQSLPRGQKNAALAMGLTLPQAYRYVLLPNAYRVIVPPMTSEMMNLVKNSAIASTIGLVDMAAQAGKLLDYSAHAWESFTAITLAYVLINAFIMLVMTLVERKVRLPGNMGGQIMYEFDWSSIVPSLPYLLDGLVITLKITVTAVVIGILWGTMLAVMRLSSFAPVAWFAKAYVNVFRSIPLVMVLLWFYLIVPGFLQNVLGLSPKNDIRLISAMVAFSMFEAAYYSEIIRAGIQSISRGQSSAALALGMTHWQSMKLIILPQAFRAMVPLLLTQGIVLFQDTSLVYVLSLADFFRTASTIGERDGTQVEMILFAGFVYFVISLSASLLVSYLKRRTA</sequence>
<dbReference type="InterPro" id="IPR035906">
    <property type="entry name" value="MetI-like_sf"/>
</dbReference>
<feature type="transmembrane region" description="Helical" evidence="14">
    <location>
        <begin position="78"/>
        <end position="97"/>
    </location>
</feature>
<dbReference type="AlphaFoldDB" id="A0A376K1Y3"/>
<evidence type="ECO:0000256" key="8">
    <source>
        <dbReference type="ARBA" id="ARBA00022989"/>
    </source>
</evidence>
<evidence type="ECO:0000256" key="13">
    <source>
        <dbReference type="ARBA" id="ARBA00073646"/>
    </source>
</evidence>
<evidence type="ECO:0000256" key="5">
    <source>
        <dbReference type="ARBA" id="ARBA00022519"/>
    </source>
</evidence>
<keyword evidence="5" id="KW-0997">Cell inner membrane</keyword>
<feature type="transmembrane region" description="Helical" evidence="14">
    <location>
        <begin position="370"/>
        <end position="395"/>
    </location>
</feature>
<evidence type="ECO:0000256" key="1">
    <source>
        <dbReference type="ARBA" id="ARBA00004429"/>
    </source>
</evidence>
<feature type="transmembrane region" description="Helical" evidence="14">
    <location>
        <begin position="182"/>
        <end position="203"/>
    </location>
</feature>
<organism evidence="16 17">
    <name type="scientific">Escherichia coli</name>
    <dbReference type="NCBI Taxonomy" id="562"/>
    <lineage>
        <taxon>Bacteria</taxon>
        <taxon>Pseudomonadati</taxon>
        <taxon>Pseudomonadota</taxon>
        <taxon>Gammaproteobacteria</taxon>
        <taxon>Enterobacterales</taxon>
        <taxon>Enterobacteriaceae</taxon>
        <taxon>Escherichia</taxon>
    </lineage>
</organism>
<evidence type="ECO:0000256" key="10">
    <source>
        <dbReference type="ARBA" id="ARBA00060298"/>
    </source>
</evidence>
<accession>A0A376K1Y3</accession>
<keyword evidence="6 14" id="KW-0812">Transmembrane</keyword>
<proteinExistence type="inferred from homology"/>
<dbReference type="PANTHER" id="PTHR30614:SF1">
    <property type="entry name" value="GLUTAMATE_ASPARTATE IMPORT PERMEASE PROTEIN GLTK"/>
    <property type="match status" value="1"/>
</dbReference>
<dbReference type="Proteomes" id="UP000255201">
    <property type="component" value="Unassembled WGS sequence"/>
</dbReference>
<dbReference type="FunFam" id="1.10.3720.10:FF:000021">
    <property type="entry name" value="Glutamate/aspartate ABC transporter, permease protein GltJ"/>
    <property type="match status" value="1"/>
</dbReference>
<protein>
    <recommendedName>
        <fullName evidence="13">Glutamate/aspartate import permease protein GltJ</fullName>
    </recommendedName>
    <alternativeName>
        <fullName evidence="12">Glutamate/aspartate import permease protein GltK</fullName>
    </alternativeName>
</protein>
<dbReference type="FunFam" id="1.10.3720.10:FF:000006">
    <property type="entry name" value="Glutamate/aspartate ABC transporter, permease protein GltK"/>
    <property type="match status" value="1"/>
</dbReference>
<feature type="domain" description="ABC transmembrane type-1" evidence="15">
    <location>
        <begin position="237"/>
        <end position="433"/>
    </location>
</feature>
<evidence type="ECO:0000313" key="17">
    <source>
        <dbReference type="Proteomes" id="UP000255201"/>
    </source>
</evidence>
<feature type="transmembrane region" description="Helical" evidence="14">
    <location>
        <begin position="415"/>
        <end position="436"/>
    </location>
</feature>
<dbReference type="PROSITE" id="PS50928">
    <property type="entry name" value="ABC_TM1"/>
    <property type="match status" value="2"/>
</dbReference>
<keyword evidence="4" id="KW-1003">Cell membrane</keyword>
<feature type="transmembrane region" description="Helical" evidence="14">
    <location>
        <begin position="312"/>
        <end position="329"/>
    </location>
</feature>
<keyword evidence="3 14" id="KW-0813">Transport</keyword>
<comment type="similarity">
    <text evidence="2">Belongs to the binding-protein-dependent transport system permease family. HisMQ subfamily.</text>
</comment>
<feature type="domain" description="ABC transmembrane type-1" evidence="15">
    <location>
        <begin position="1"/>
        <end position="200"/>
    </location>
</feature>
<dbReference type="Gene3D" id="1.10.3720.10">
    <property type="entry name" value="MetI-like"/>
    <property type="match status" value="2"/>
</dbReference>
<evidence type="ECO:0000256" key="7">
    <source>
        <dbReference type="ARBA" id="ARBA00022970"/>
    </source>
</evidence>
<evidence type="ECO:0000256" key="11">
    <source>
        <dbReference type="ARBA" id="ARBA00062718"/>
    </source>
</evidence>
<reference evidence="16 17" key="1">
    <citation type="submission" date="2018-06" db="EMBL/GenBank/DDBJ databases">
        <authorList>
            <consortium name="Pathogen Informatics"/>
            <person name="Doyle S."/>
        </authorList>
    </citation>
    <scope>NUCLEOTIDE SEQUENCE [LARGE SCALE GENOMIC DNA]</scope>
    <source>
        <strain evidence="16 17">NCTC10764</strain>
    </source>
</reference>
<evidence type="ECO:0000256" key="6">
    <source>
        <dbReference type="ARBA" id="ARBA00022692"/>
    </source>
</evidence>
<dbReference type="EMBL" id="UFZL01000003">
    <property type="protein sequence ID" value="STE76226.1"/>
    <property type="molecule type" value="Genomic_DNA"/>
</dbReference>
<name>A0A376K1Y3_ECOLX</name>
<feature type="transmembrane region" description="Helical" evidence="14">
    <location>
        <begin position="237"/>
        <end position="261"/>
    </location>
</feature>
<feature type="transmembrane region" description="Helical" evidence="14">
    <location>
        <begin position="6"/>
        <end position="26"/>
    </location>
</feature>
<dbReference type="GO" id="GO:0022857">
    <property type="term" value="F:transmembrane transporter activity"/>
    <property type="evidence" value="ECO:0007669"/>
    <property type="project" value="InterPro"/>
</dbReference>
<evidence type="ECO:0000256" key="12">
    <source>
        <dbReference type="ARBA" id="ARBA00073645"/>
    </source>
</evidence>
<evidence type="ECO:0000256" key="14">
    <source>
        <dbReference type="RuleBase" id="RU363032"/>
    </source>
</evidence>
<dbReference type="InterPro" id="IPR000515">
    <property type="entry name" value="MetI-like"/>
</dbReference>
<evidence type="ECO:0000256" key="4">
    <source>
        <dbReference type="ARBA" id="ARBA00022475"/>
    </source>
</evidence>
<evidence type="ECO:0000256" key="9">
    <source>
        <dbReference type="ARBA" id="ARBA00023136"/>
    </source>
</evidence>
<keyword evidence="7" id="KW-0029">Amino-acid transport</keyword>
<feature type="transmembrane region" description="Helical" evidence="14">
    <location>
        <begin position="282"/>
        <end position="300"/>
    </location>
</feature>
<evidence type="ECO:0000256" key="3">
    <source>
        <dbReference type="ARBA" id="ARBA00022448"/>
    </source>
</evidence>
<dbReference type="NCBIfam" id="NF011687">
    <property type="entry name" value="PRK15107.1"/>
    <property type="match status" value="1"/>
</dbReference>
<evidence type="ECO:0000313" key="16">
    <source>
        <dbReference type="EMBL" id="STE76226.1"/>
    </source>
</evidence>
<dbReference type="Pfam" id="PF00528">
    <property type="entry name" value="BPD_transp_1"/>
    <property type="match status" value="2"/>
</dbReference>
<comment type="subcellular location">
    <subcellularLocation>
        <location evidence="1">Cell inner membrane</location>
        <topology evidence="1">Multi-pass membrane protein</topology>
    </subcellularLocation>
    <subcellularLocation>
        <location evidence="14">Cell membrane</location>
        <topology evidence="14">Multi-pass membrane protein</topology>
    </subcellularLocation>
</comment>
<evidence type="ECO:0000259" key="15">
    <source>
        <dbReference type="PROSITE" id="PS50928"/>
    </source>
</evidence>
<dbReference type="PANTHER" id="PTHR30614">
    <property type="entry name" value="MEMBRANE COMPONENT OF AMINO ACID ABC TRANSPORTER"/>
    <property type="match status" value="1"/>
</dbReference>
<gene>
    <name evidence="16" type="primary">gltK</name>
    <name evidence="16" type="ORF">NCTC10764_04988</name>
</gene>
<dbReference type="SUPFAM" id="SSF161098">
    <property type="entry name" value="MetI-like"/>
    <property type="match status" value="2"/>
</dbReference>
<comment type="function">
    <text evidence="10">Part of the ABC transporter complex GltIJKL involved in glutamate and aspartate uptake. Probably responsible for the translocation of the substrate across the membrane.</text>
</comment>
<feature type="transmembrane region" description="Helical" evidence="14">
    <location>
        <begin position="38"/>
        <end position="58"/>
    </location>
</feature>
<evidence type="ECO:0000256" key="2">
    <source>
        <dbReference type="ARBA" id="ARBA00010072"/>
    </source>
</evidence>
<keyword evidence="9 14" id="KW-0472">Membrane</keyword>
<dbReference type="GO" id="GO:0006865">
    <property type="term" value="P:amino acid transport"/>
    <property type="evidence" value="ECO:0007669"/>
    <property type="project" value="UniProtKB-KW"/>
</dbReference>
<comment type="subunit">
    <text evidence="11">The complex is composed of two ATP-binding proteins (GltL), two transmembrane proteins (GltJ and GltK) and a solute-binding protein (GltI).</text>
</comment>
<dbReference type="CDD" id="cd06261">
    <property type="entry name" value="TM_PBP2"/>
    <property type="match status" value="2"/>
</dbReference>
<dbReference type="InterPro" id="IPR043429">
    <property type="entry name" value="ArtM/GltK/GlnP/TcyL/YhdX-like"/>
</dbReference>
<dbReference type="GO" id="GO:0043190">
    <property type="term" value="C:ATP-binding cassette (ABC) transporter complex"/>
    <property type="evidence" value="ECO:0007669"/>
    <property type="project" value="InterPro"/>
</dbReference>